<evidence type="ECO:0000313" key="11">
    <source>
        <dbReference type="Proteomes" id="UP000241769"/>
    </source>
</evidence>
<dbReference type="EMBL" id="MDYQ01000006">
    <property type="protein sequence ID" value="PRP89064.1"/>
    <property type="molecule type" value="Genomic_DNA"/>
</dbReference>
<evidence type="ECO:0000256" key="2">
    <source>
        <dbReference type="ARBA" id="ARBA00022723"/>
    </source>
</evidence>
<accession>A0A2P6NYN2</accession>
<keyword evidence="11" id="KW-1185">Reference proteome</keyword>
<keyword evidence="4 7" id="KW-0720">Serine protease</keyword>
<evidence type="ECO:0000256" key="1">
    <source>
        <dbReference type="ARBA" id="ARBA00022670"/>
    </source>
</evidence>
<dbReference type="OrthoDB" id="15796at2759"/>
<proteinExistence type="predicted"/>
<feature type="signal peptide" evidence="8">
    <location>
        <begin position="1"/>
        <end position="16"/>
    </location>
</feature>
<dbReference type="InterPro" id="IPR050819">
    <property type="entry name" value="Tripeptidyl-peptidase_I"/>
</dbReference>
<dbReference type="PANTHER" id="PTHR14218">
    <property type="entry name" value="PROTEASE S8 TRIPEPTIDYL PEPTIDASE I CLN2"/>
    <property type="match status" value="1"/>
</dbReference>
<evidence type="ECO:0000259" key="9">
    <source>
        <dbReference type="PROSITE" id="PS51695"/>
    </source>
</evidence>
<dbReference type="CDD" id="cd11377">
    <property type="entry name" value="Pro-peptidase_S53"/>
    <property type="match status" value="1"/>
</dbReference>
<dbReference type="InParanoid" id="A0A2P6NYN2"/>
<dbReference type="Pfam" id="PF09286">
    <property type="entry name" value="Pro-kuma_activ"/>
    <property type="match status" value="1"/>
</dbReference>
<evidence type="ECO:0000256" key="8">
    <source>
        <dbReference type="SAM" id="SignalP"/>
    </source>
</evidence>
<comment type="caution">
    <text evidence="10">The sequence shown here is derived from an EMBL/GenBank/DDBJ whole genome shotgun (WGS) entry which is preliminary data.</text>
</comment>
<comment type="cofactor">
    <cofactor evidence="7">
        <name>Ca(2+)</name>
        <dbReference type="ChEBI" id="CHEBI:29108"/>
    </cofactor>
    <text evidence="7">Binds 1 Ca(2+) ion per subunit.</text>
</comment>
<keyword evidence="3 7" id="KW-0378">Hydrolase</keyword>
<dbReference type="GO" id="GO:0046872">
    <property type="term" value="F:metal ion binding"/>
    <property type="evidence" value="ECO:0007669"/>
    <property type="project" value="UniProtKB-UniRule"/>
</dbReference>
<dbReference type="Proteomes" id="UP000241769">
    <property type="component" value="Unassembled WGS sequence"/>
</dbReference>
<evidence type="ECO:0000256" key="6">
    <source>
        <dbReference type="ARBA" id="ARBA00023145"/>
    </source>
</evidence>
<keyword evidence="2 7" id="KW-0479">Metal-binding</keyword>
<dbReference type="InterPro" id="IPR015366">
    <property type="entry name" value="S53_propep"/>
</dbReference>
<feature type="chain" id="PRO_5015111775" description="Peptidase S53 domain-containing protein" evidence="8">
    <location>
        <begin position="17"/>
        <end position="761"/>
    </location>
</feature>
<protein>
    <recommendedName>
        <fullName evidence="9">Peptidase S53 domain-containing protein</fullName>
    </recommendedName>
</protein>
<feature type="binding site" evidence="7">
    <location>
        <position position="638"/>
    </location>
    <ligand>
        <name>Ca(2+)</name>
        <dbReference type="ChEBI" id="CHEBI:29108"/>
    </ligand>
</feature>
<dbReference type="PROSITE" id="PS51695">
    <property type="entry name" value="SEDOLISIN"/>
    <property type="match status" value="1"/>
</dbReference>
<feature type="active site" description="Charge relay system" evidence="7">
    <location>
        <position position="593"/>
    </location>
</feature>
<sequence>MRRVALLLFLLQVAIASRSSLGGVKTHPKWTADEETVPDHSRVQFSVHLPQTNLDKLEKLFWKVSDPKSRDFGRYRDMQELHDLTAPAPESFRKIERWLHSVQRAKIRRFDNHFSVELTARDASQLFQAPVRMWTHVDSGHRQARFYGDITVPTSVREHIHLVSGGLMRFHNAKRSLKRTPPRPHAEPIDYPYYRGYNSTLAALRRAYNITMNSTTTGQVIQVIYEFGDYYTPSDLRSFYRANNINSTLLPIARGTNCISKGCDTTESNLDVQYMMGTAANTKTYFLNFDPSVFMLEALQDTLSFTRYQPTVISMSWGGVEYVECPNEDLCQYDLQSDLDYANATDVLLMKFGVAGTSVVVSSGDNGALNFLDTSGNCPLDNQYFCPGYDYACDDVFSSCQQVLVTFNGTTVSYPNSYTSGFLDPSLVDVISSDNQACNVSYVSIEGRTTVLTGICTCDQLIYNDYLLNGTLYQIRPYTFNSSNGSPFEPGWPASSPYLTSVGGTILLDATTEIFASYDTGSIIAGGGGFSKMYPQPSYQKDFVQQWMNGRNTTFTPLSSFNSSNRAYPDISLSAHAYPIYDGGSVGFVDGTSASAPLMGGILSLINDRLIALGYPTLGFINPLLYHIASDRPDIYRDITSGKNNWSSATVCQIGFDSAEGWDPVTGLGSPNVGLLTDYIIQLYQQTHTTKTTSAYSTLPIDTVTELTQSITFQRTTFTRVSPAPPPRTSPTETLVPTVPVSSSVSLTVSLLLFVTILLST</sequence>
<dbReference type="AlphaFoldDB" id="A0A2P6NYN2"/>
<dbReference type="GO" id="GO:0008240">
    <property type="term" value="F:tripeptidyl-peptidase activity"/>
    <property type="evidence" value="ECO:0007669"/>
    <property type="project" value="TreeGrafter"/>
</dbReference>
<dbReference type="SUPFAM" id="SSF54897">
    <property type="entry name" value="Protease propeptides/inhibitors"/>
    <property type="match status" value="1"/>
</dbReference>
<evidence type="ECO:0000256" key="7">
    <source>
        <dbReference type="PROSITE-ProRule" id="PRU01032"/>
    </source>
</evidence>
<organism evidence="10 11">
    <name type="scientific">Planoprotostelium fungivorum</name>
    <dbReference type="NCBI Taxonomy" id="1890364"/>
    <lineage>
        <taxon>Eukaryota</taxon>
        <taxon>Amoebozoa</taxon>
        <taxon>Evosea</taxon>
        <taxon>Variosea</taxon>
        <taxon>Cavosteliida</taxon>
        <taxon>Cavosteliaceae</taxon>
        <taxon>Planoprotostelium</taxon>
    </lineage>
</organism>
<feature type="binding site" evidence="7">
    <location>
        <position position="639"/>
    </location>
    <ligand>
        <name>Ca(2+)</name>
        <dbReference type="ChEBI" id="CHEBI:29108"/>
    </ligand>
</feature>
<dbReference type="InterPro" id="IPR030400">
    <property type="entry name" value="Sedolisin_dom"/>
</dbReference>
<feature type="active site" description="Charge relay system" evidence="7">
    <location>
        <position position="271"/>
    </location>
</feature>
<evidence type="ECO:0000256" key="5">
    <source>
        <dbReference type="ARBA" id="ARBA00022837"/>
    </source>
</evidence>
<dbReference type="InterPro" id="IPR036852">
    <property type="entry name" value="Peptidase_S8/S53_dom_sf"/>
</dbReference>
<keyword evidence="1 7" id="KW-0645">Protease</keyword>
<dbReference type="STRING" id="1890364.A0A2P6NYN2"/>
<evidence type="ECO:0000313" key="10">
    <source>
        <dbReference type="EMBL" id="PRP89064.1"/>
    </source>
</evidence>
<evidence type="ECO:0000256" key="3">
    <source>
        <dbReference type="ARBA" id="ARBA00022801"/>
    </source>
</evidence>
<evidence type="ECO:0000256" key="4">
    <source>
        <dbReference type="ARBA" id="ARBA00022825"/>
    </source>
</evidence>
<gene>
    <name evidence="10" type="ORF">PROFUN_02342</name>
</gene>
<dbReference type="GO" id="GO:0006508">
    <property type="term" value="P:proteolysis"/>
    <property type="evidence" value="ECO:0007669"/>
    <property type="project" value="UniProtKB-KW"/>
</dbReference>
<keyword evidence="5 7" id="KW-0106">Calcium</keyword>
<dbReference type="Gene3D" id="3.40.50.200">
    <property type="entry name" value="Peptidase S8/S53 domain"/>
    <property type="match status" value="2"/>
</dbReference>
<dbReference type="GO" id="GO:0004252">
    <property type="term" value="F:serine-type endopeptidase activity"/>
    <property type="evidence" value="ECO:0007669"/>
    <property type="project" value="UniProtKB-UniRule"/>
</dbReference>
<dbReference type="PANTHER" id="PTHR14218:SF15">
    <property type="entry name" value="TRIPEPTIDYL-PEPTIDASE 1"/>
    <property type="match status" value="1"/>
</dbReference>
<dbReference type="SMART" id="SM00944">
    <property type="entry name" value="Pro-kuma_activ"/>
    <property type="match status" value="1"/>
</dbReference>
<feature type="active site" description="Charge relay system" evidence="7">
    <location>
        <position position="267"/>
    </location>
</feature>
<feature type="domain" description="Peptidase S53" evidence="9">
    <location>
        <begin position="198"/>
        <end position="683"/>
    </location>
</feature>
<feature type="binding site" evidence="7">
    <location>
        <position position="663"/>
    </location>
    <ligand>
        <name>Ca(2+)</name>
        <dbReference type="ChEBI" id="CHEBI:29108"/>
    </ligand>
</feature>
<keyword evidence="8" id="KW-0732">Signal</keyword>
<feature type="binding site" evidence="7">
    <location>
        <position position="661"/>
    </location>
    <ligand>
        <name>Ca(2+)</name>
        <dbReference type="ChEBI" id="CHEBI:29108"/>
    </ligand>
</feature>
<keyword evidence="6" id="KW-0865">Zymogen</keyword>
<dbReference type="CDD" id="cd04056">
    <property type="entry name" value="Peptidases_S53"/>
    <property type="match status" value="1"/>
</dbReference>
<dbReference type="SUPFAM" id="SSF52743">
    <property type="entry name" value="Subtilisin-like"/>
    <property type="match status" value="1"/>
</dbReference>
<name>A0A2P6NYN2_9EUKA</name>
<reference evidence="10 11" key="1">
    <citation type="journal article" date="2018" name="Genome Biol. Evol.">
        <title>Multiple Roots of Fruiting Body Formation in Amoebozoa.</title>
        <authorList>
            <person name="Hillmann F."/>
            <person name="Forbes G."/>
            <person name="Novohradska S."/>
            <person name="Ferling I."/>
            <person name="Riege K."/>
            <person name="Groth M."/>
            <person name="Westermann M."/>
            <person name="Marz M."/>
            <person name="Spaller T."/>
            <person name="Winckler T."/>
            <person name="Schaap P."/>
            <person name="Glockner G."/>
        </authorList>
    </citation>
    <scope>NUCLEOTIDE SEQUENCE [LARGE SCALE GENOMIC DNA]</scope>
    <source>
        <strain evidence="10 11">Jena</strain>
    </source>
</reference>